<gene>
    <name evidence="1" type="ORF">Drose_05700</name>
</gene>
<organism evidence="1 2">
    <name type="scientific">Dactylosporangium roseum</name>
    <dbReference type="NCBI Taxonomy" id="47989"/>
    <lineage>
        <taxon>Bacteria</taxon>
        <taxon>Bacillati</taxon>
        <taxon>Actinomycetota</taxon>
        <taxon>Actinomycetes</taxon>
        <taxon>Micromonosporales</taxon>
        <taxon>Micromonosporaceae</taxon>
        <taxon>Dactylosporangium</taxon>
    </lineage>
</organism>
<reference evidence="1" key="1">
    <citation type="submission" date="2021-04" db="EMBL/GenBank/DDBJ databases">
        <title>Biosynthetic gene clusters of Dactylosporangioum roseum.</title>
        <authorList>
            <person name="Hartkoorn R.C."/>
            <person name="Beaudoing E."/>
            <person name="Hot D."/>
            <person name="Moureu S."/>
        </authorList>
    </citation>
    <scope>NUCLEOTIDE SEQUENCE</scope>
    <source>
        <strain evidence="1">NRRL B-16295</strain>
    </source>
</reference>
<protein>
    <recommendedName>
        <fullName evidence="3">DUF433 domain-containing protein</fullName>
    </recommendedName>
</protein>
<sequence length="71" mass="7411">MCPCFRLVGVICDAHCKGNGCRGGEHTDLCVGPGRLPMLEALYRHGIVTDPAVIVAVAEIERAAYAAASAL</sequence>
<evidence type="ECO:0000313" key="2">
    <source>
        <dbReference type="Proteomes" id="UP001058271"/>
    </source>
</evidence>
<name>A0ABY5Z6T9_9ACTN</name>
<proteinExistence type="predicted"/>
<dbReference type="RefSeq" id="WP_260727127.1">
    <property type="nucleotide sequence ID" value="NZ_BAAABS010000033.1"/>
</dbReference>
<dbReference type="Proteomes" id="UP001058271">
    <property type="component" value="Chromosome"/>
</dbReference>
<evidence type="ECO:0000313" key="1">
    <source>
        <dbReference type="EMBL" id="UWZ37764.1"/>
    </source>
</evidence>
<evidence type="ECO:0008006" key="3">
    <source>
        <dbReference type="Google" id="ProtNLM"/>
    </source>
</evidence>
<keyword evidence="2" id="KW-1185">Reference proteome</keyword>
<accession>A0ABY5Z6T9</accession>
<dbReference type="EMBL" id="CP073721">
    <property type="protein sequence ID" value="UWZ37764.1"/>
    <property type="molecule type" value="Genomic_DNA"/>
</dbReference>